<protein>
    <submittedName>
        <fullName evidence="3">Uncharacterized protein</fullName>
    </submittedName>
</protein>
<organism evidence="3 4">
    <name type="scientific">Marinobacter excellens HL-55</name>
    <dbReference type="NCBI Taxonomy" id="1305731"/>
    <lineage>
        <taxon>Bacteria</taxon>
        <taxon>Pseudomonadati</taxon>
        <taxon>Pseudomonadota</taxon>
        <taxon>Gammaproteobacteria</taxon>
        <taxon>Pseudomonadales</taxon>
        <taxon>Marinobacteraceae</taxon>
        <taxon>Marinobacter</taxon>
    </lineage>
</organism>
<comment type="caution">
    <text evidence="3">The sequence shown here is derived from an EMBL/GenBank/DDBJ whole genome shotgun (WGS) entry which is preliminary data.</text>
</comment>
<evidence type="ECO:0000313" key="3">
    <source>
        <dbReference type="EMBL" id="KPQ30025.1"/>
    </source>
</evidence>
<dbReference type="GO" id="GO:0003677">
    <property type="term" value="F:DNA binding"/>
    <property type="evidence" value="ECO:0007669"/>
    <property type="project" value="InterPro"/>
</dbReference>
<dbReference type="OrthoDB" id="565125at2"/>
<feature type="domain" description="Antitoxin Xre/MbcA/ParS-like toxin-binding" evidence="1">
    <location>
        <begin position="72"/>
        <end position="119"/>
    </location>
</feature>
<proteinExistence type="predicted"/>
<dbReference type="Pfam" id="PF20432">
    <property type="entry name" value="Xre-like-HTH"/>
    <property type="match status" value="1"/>
</dbReference>
<evidence type="ECO:0000259" key="2">
    <source>
        <dbReference type="Pfam" id="PF20432"/>
    </source>
</evidence>
<sequence>MTESAVLAPQINDKALLAKALLNAAKAFGLPQAEAAAIIGRNRSGLTRDGIDPASKSGELALLFVRVYRSIYALTGGDADAMAHWLNTSNDYFHAVPRDLIQSTEGLVRVVHYLDAMRGRI</sequence>
<feature type="domain" description="Antitoxin Xre-like helix-turn-helix" evidence="2">
    <location>
        <begin position="13"/>
        <end position="66"/>
    </location>
</feature>
<dbReference type="AlphaFoldDB" id="A0A0P8BNT5"/>
<dbReference type="InterPro" id="IPR046847">
    <property type="entry name" value="Xre-like_HTH"/>
</dbReference>
<dbReference type="STRING" id="1305731.GCA_000934705_01150"/>
<dbReference type="Pfam" id="PF09722">
    <property type="entry name" value="Xre_MbcA_ParS_C"/>
    <property type="match status" value="1"/>
</dbReference>
<accession>A0A0P8BNT5</accession>
<evidence type="ECO:0000259" key="1">
    <source>
        <dbReference type="Pfam" id="PF09722"/>
    </source>
</evidence>
<dbReference type="InterPro" id="IPR024467">
    <property type="entry name" value="Xre/MbcA/ParS-like_toxin-bd"/>
</dbReference>
<dbReference type="EMBL" id="LJZQ01000003">
    <property type="protein sequence ID" value="KPQ30025.1"/>
    <property type="molecule type" value="Genomic_DNA"/>
</dbReference>
<name>A0A0P8BNT5_9GAMM</name>
<dbReference type="PATRIC" id="fig|1305731.5.peg.2467"/>
<gene>
    <name evidence="3" type="ORF">HLUCCX14_02800</name>
</gene>
<dbReference type="Proteomes" id="UP000050416">
    <property type="component" value="Unassembled WGS sequence"/>
</dbReference>
<evidence type="ECO:0000313" key="4">
    <source>
        <dbReference type="Proteomes" id="UP000050416"/>
    </source>
</evidence>
<reference evidence="3 4" key="1">
    <citation type="submission" date="2015-09" db="EMBL/GenBank/DDBJ databases">
        <title>Identification and resolution of microdiversity through metagenomic sequencing of parallel consortia.</title>
        <authorList>
            <person name="Nelson W.C."/>
            <person name="Romine M.F."/>
            <person name="Lindemann S.R."/>
        </authorList>
    </citation>
    <scope>NUCLEOTIDE SEQUENCE [LARGE SCALE GENOMIC DNA]</scope>
    <source>
        <strain evidence="3">HL-55</strain>
    </source>
</reference>